<dbReference type="EMBL" id="JAVDYD010000001">
    <property type="protein sequence ID" value="MDR7338799.1"/>
    <property type="molecule type" value="Genomic_DNA"/>
</dbReference>
<sequence length="197" mass="21494">MYPAPASTPQPDATPVPIGRRTARRWVFAGLVCAVLAAIGAYAMAIAATDMVHTRSQLFSFSRSALLLLFGGVLAFICLRVARSRRDLAISTDSTGLWLTDGDARAVIPWNDVAAVGLHEYVVTQTHSWPNLTFTSWSIDLRLHEPVDSGDPLLDRMVLPAGPPRYMIRLPHGTHIDAMAAIKARVPELWLEAPDAD</sequence>
<accession>A0A9X3PML5</accession>
<reference evidence="2" key="1">
    <citation type="submission" date="2022-12" db="EMBL/GenBank/DDBJ databases">
        <title>Gycomyces niveus sp.nov., a novel actinomycete isolated from soil in Shouguang.</title>
        <authorList>
            <person name="Yang X."/>
        </authorList>
    </citation>
    <scope>NUCLEOTIDE SEQUENCE</scope>
    <source>
        <strain evidence="2">DSM 44724</strain>
    </source>
</reference>
<dbReference type="Proteomes" id="UP001145799">
    <property type="component" value="Unassembled WGS sequence"/>
</dbReference>
<keyword evidence="1" id="KW-0812">Transmembrane</keyword>
<evidence type="ECO:0008006" key="6">
    <source>
        <dbReference type="Google" id="ProtNLM"/>
    </source>
</evidence>
<keyword evidence="5" id="KW-1185">Reference proteome</keyword>
<evidence type="ECO:0000256" key="1">
    <source>
        <dbReference type="SAM" id="Phobius"/>
    </source>
</evidence>
<feature type="transmembrane region" description="Helical" evidence="1">
    <location>
        <begin position="61"/>
        <end position="82"/>
    </location>
</feature>
<comment type="caution">
    <text evidence="2">The sequence shown here is derived from an EMBL/GenBank/DDBJ whole genome shotgun (WGS) entry which is preliminary data.</text>
</comment>
<evidence type="ECO:0000313" key="4">
    <source>
        <dbReference type="Proteomes" id="UP001145799"/>
    </source>
</evidence>
<keyword evidence="1" id="KW-0472">Membrane</keyword>
<dbReference type="Proteomes" id="UP001183604">
    <property type="component" value="Unassembled WGS sequence"/>
</dbReference>
<proteinExistence type="predicted"/>
<keyword evidence="1" id="KW-1133">Transmembrane helix</keyword>
<protein>
    <recommendedName>
        <fullName evidence="6">PH domain-containing protein</fullName>
    </recommendedName>
</protein>
<evidence type="ECO:0000313" key="3">
    <source>
        <dbReference type="EMBL" id="MDR7338799.1"/>
    </source>
</evidence>
<evidence type="ECO:0000313" key="2">
    <source>
        <dbReference type="EMBL" id="MDA1388030.1"/>
    </source>
</evidence>
<dbReference type="AlphaFoldDB" id="A0A9X3PML5"/>
<feature type="transmembrane region" description="Helical" evidence="1">
    <location>
        <begin position="26"/>
        <end position="49"/>
    </location>
</feature>
<organism evidence="2 4">
    <name type="scientific">Glycomyces lechevalierae</name>
    <dbReference type="NCBI Taxonomy" id="256034"/>
    <lineage>
        <taxon>Bacteria</taxon>
        <taxon>Bacillati</taxon>
        <taxon>Actinomycetota</taxon>
        <taxon>Actinomycetes</taxon>
        <taxon>Glycomycetales</taxon>
        <taxon>Glycomycetaceae</taxon>
        <taxon>Glycomyces</taxon>
    </lineage>
</organism>
<reference evidence="3 5" key="2">
    <citation type="submission" date="2023-07" db="EMBL/GenBank/DDBJ databases">
        <title>Sequencing the genomes of 1000 actinobacteria strains.</title>
        <authorList>
            <person name="Klenk H.-P."/>
        </authorList>
    </citation>
    <scope>NUCLEOTIDE SEQUENCE [LARGE SCALE GENOMIC DNA]</scope>
    <source>
        <strain evidence="3 5">DSM 44724</strain>
    </source>
</reference>
<evidence type="ECO:0000313" key="5">
    <source>
        <dbReference type="Proteomes" id="UP001183604"/>
    </source>
</evidence>
<gene>
    <name evidence="3" type="ORF">J2S69_002518</name>
    <name evidence="2" type="ORF">O2L01_23755</name>
</gene>
<dbReference type="EMBL" id="JAPZVQ010000022">
    <property type="protein sequence ID" value="MDA1388030.1"/>
    <property type="molecule type" value="Genomic_DNA"/>
</dbReference>
<dbReference type="RefSeq" id="WP_270124517.1">
    <property type="nucleotide sequence ID" value="NZ_BAAAOM010000004.1"/>
</dbReference>
<name>A0A9X3PML5_9ACTN</name>